<dbReference type="Gene3D" id="3.40.50.720">
    <property type="entry name" value="NAD(P)-binding Rossmann-like Domain"/>
    <property type="match status" value="1"/>
</dbReference>
<dbReference type="PANTHER" id="PTHR21708">
    <property type="entry name" value="PROBABLE 2-DEHYDROPANTOATE 2-REDUCTASE"/>
    <property type="match status" value="1"/>
</dbReference>
<keyword evidence="5 10" id="KW-0566">Pantothenate biosynthesis</keyword>
<gene>
    <name evidence="13" type="ordered locus">MEALZ_0776</name>
</gene>
<dbReference type="UniPathway" id="UPA00028">
    <property type="reaction ID" value="UER00004"/>
</dbReference>
<dbReference type="Pfam" id="PF02558">
    <property type="entry name" value="ApbA"/>
    <property type="match status" value="1"/>
</dbReference>
<evidence type="ECO:0000256" key="10">
    <source>
        <dbReference type="RuleBase" id="RU362068"/>
    </source>
</evidence>
<evidence type="ECO:0000256" key="6">
    <source>
        <dbReference type="ARBA" id="ARBA00022857"/>
    </source>
</evidence>
<dbReference type="GO" id="GO:0005737">
    <property type="term" value="C:cytoplasm"/>
    <property type="evidence" value="ECO:0007669"/>
    <property type="project" value="TreeGrafter"/>
</dbReference>
<dbReference type="Gene3D" id="1.10.1040.10">
    <property type="entry name" value="N-(1-d-carboxylethyl)-l-norvaline Dehydrogenase, domain 2"/>
    <property type="match status" value="1"/>
</dbReference>
<keyword evidence="6 10" id="KW-0521">NADP</keyword>
<dbReference type="STRING" id="1091494.MEALZ_0776"/>
<accession>G4T245</accession>
<comment type="function">
    <text evidence="10">Catalyzes the NADPH-dependent reduction of ketopantoate into pantoic acid.</text>
</comment>
<evidence type="ECO:0000313" key="13">
    <source>
        <dbReference type="EMBL" id="CCE22471.1"/>
    </source>
</evidence>
<evidence type="ECO:0000256" key="9">
    <source>
        <dbReference type="ARBA" id="ARBA00048793"/>
    </source>
</evidence>
<dbReference type="InterPro" id="IPR013328">
    <property type="entry name" value="6PGD_dom2"/>
</dbReference>
<evidence type="ECO:0000259" key="12">
    <source>
        <dbReference type="Pfam" id="PF08546"/>
    </source>
</evidence>
<dbReference type="SUPFAM" id="SSF48179">
    <property type="entry name" value="6-phosphogluconate dehydrogenase C-terminal domain-like"/>
    <property type="match status" value="1"/>
</dbReference>
<dbReference type="PATRIC" id="fig|271065.3.peg.792"/>
<name>G4T245_META2</name>
<dbReference type="Proteomes" id="UP000008315">
    <property type="component" value="Chromosome"/>
</dbReference>
<evidence type="ECO:0000256" key="8">
    <source>
        <dbReference type="ARBA" id="ARBA00032024"/>
    </source>
</evidence>
<evidence type="ECO:0000256" key="1">
    <source>
        <dbReference type="ARBA" id="ARBA00004994"/>
    </source>
</evidence>
<dbReference type="Pfam" id="PF08546">
    <property type="entry name" value="ApbA_C"/>
    <property type="match status" value="1"/>
</dbReference>
<dbReference type="GO" id="GO:0015940">
    <property type="term" value="P:pantothenate biosynthetic process"/>
    <property type="evidence" value="ECO:0007669"/>
    <property type="project" value="UniProtKB-UniPathway"/>
</dbReference>
<evidence type="ECO:0000256" key="7">
    <source>
        <dbReference type="ARBA" id="ARBA00023002"/>
    </source>
</evidence>
<dbReference type="GO" id="GO:0008677">
    <property type="term" value="F:2-dehydropantoate 2-reductase activity"/>
    <property type="evidence" value="ECO:0007669"/>
    <property type="project" value="UniProtKB-EC"/>
</dbReference>
<dbReference type="RefSeq" id="WP_014147275.1">
    <property type="nucleotide sequence ID" value="NC_016112.1"/>
</dbReference>
<dbReference type="SUPFAM" id="SSF51735">
    <property type="entry name" value="NAD(P)-binding Rossmann-fold domains"/>
    <property type="match status" value="1"/>
</dbReference>
<organism evidence="13 14">
    <name type="scientific">Methylotuvimicrobium alcaliphilum (strain DSM 19304 / NCIMB 14124 / VKM B-2133 / 20Z)</name>
    <name type="common">Methylomicrobium alcaliphilum</name>
    <dbReference type="NCBI Taxonomy" id="1091494"/>
    <lineage>
        <taxon>Bacteria</taxon>
        <taxon>Pseudomonadati</taxon>
        <taxon>Pseudomonadota</taxon>
        <taxon>Gammaproteobacteria</taxon>
        <taxon>Methylococcales</taxon>
        <taxon>Methylococcaceae</taxon>
        <taxon>Methylotuvimicrobium</taxon>
    </lineage>
</organism>
<proteinExistence type="inferred from homology"/>
<dbReference type="EMBL" id="FO082060">
    <property type="protein sequence ID" value="CCE22471.1"/>
    <property type="molecule type" value="Genomic_DNA"/>
</dbReference>
<dbReference type="HOGENOM" id="CLU_031468_2_1_6"/>
<dbReference type="InterPro" id="IPR051402">
    <property type="entry name" value="KPR-Related"/>
</dbReference>
<dbReference type="FunFam" id="1.10.1040.10:FF:000017">
    <property type="entry name" value="2-dehydropantoate 2-reductase"/>
    <property type="match status" value="1"/>
</dbReference>
<keyword evidence="7 10" id="KW-0560">Oxidoreductase</keyword>
<evidence type="ECO:0000313" key="14">
    <source>
        <dbReference type="Proteomes" id="UP000008315"/>
    </source>
</evidence>
<evidence type="ECO:0000256" key="2">
    <source>
        <dbReference type="ARBA" id="ARBA00007870"/>
    </source>
</evidence>
<evidence type="ECO:0000256" key="4">
    <source>
        <dbReference type="ARBA" id="ARBA00019465"/>
    </source>
</evidence>
<feature type="domain" description="Ketopantoate reductase N-terminal" evidence="11">
    <location>
        <begin position="6"/>
        <end position="154"/>
    </location>
</feature>
<dbReference type="KEGG" id="mah:MEALZ_0776"/>
<dbReference type="PANTHER" id="PTHR21708:SF26">
    <property type="entry name" value="2-DEHYDROPANTOATE 2-REDUCTASE"/>
    <property type="match status" value="1"/>
</dbReference>
<dbReference type="InterPro" id="IPR013752">
    <property type="entry name" value="KPA_reductase"/>
</dbReference>
<keyword evidence="14" id="KW-1185">Reference proteome</keyword>
<comment type="catalytic activity">
    <reaction evidence="9 10">
        <text>(R)-pantoate + NADP(+) = 2-dehydropantoate + NADPH + H(+)</text>
        <dbReference type="Rhea" id="RHEA:16233"/>
        <dbReference type="ChEBI" id="CHEBI:11561"/>
        <dbReference type="ChEBI" id="CHEBI:15378"/>
        <dbReference type="ChEBI" id="CHEBI:15980"/>
        <dbReference type="ChEBI" id="CHEBI:57783"/>
        <dbReference type="ChEBI" id="CHEBI:58349"/>
        <dbReference type="EC" id="1.1.1.169"/>
    </reaction>
</comment>
<sequence length="313" mass="34037">MKAINILIVGAGAIGGFYGALLAKAGAMVSVVCRSEYNLIEQSGYSIESRDLGGWRFRPQHVLRHSEDYPEQADYVVLCTKAIDVSKNLELIRPAVSNNTAIVFIQNGVETEQAFIDAFPGNEIISGLAFICCNRIGPGQIAHLAYGRLALGSLTNTISPKAEQLGALFNAAGIECRITDDIIGARWQKCVWNAPFNPLSVLSGGLATQDILNTQEPLVRGIMQEIAAIASACGHPLPEDIIERNIANTHTMPPYKTSMLLDYEQGRPMETEAILGNTVRAAQREGIPCPHLETLYALMNLRELKIAQSPNTY</sequence>
<dbReference type="InterPro" id="IPR003710">
    <property type="entry name" value="ApbA"/>
</dbReference>
<dbReference type="NCBIfam" id="TIGR00745">
    <property type="entry name" value="apbA_panE"/>
    <property type="match status" value="1"/>
</dbReference>
<evidence type="ECO:0000259" key="11">
    <source>
        <dbReference type="Pfam" id="PF02558"/>
    </source>
</evidence>
<comment type="pathway">
    <text evidence="1 10">Cofactor biosynthesis; (R)-pantothenate biosynthesis; (R)-pantoate from 3-methyl-2-oxobutanoate: step 2/2.</text>
</comment>
<dbReference type="InterPro" id="IPR008927">
    <property type="entry name" value="6-PGluconate_DH-like_C_sf"/>
</dbReference>
<dbReference type="InterPro" id="IPR013332">
    <property type="entry name" value="KPR_N"/>
</dbReference>
<comment type="similarity">
    <text evidence="2 10">Belongs to the ketopantoate reductase family.</text>
</comment>
<dbReference type="AlphaFoldDB" id="G4T245"/>
<evidence type="ECO:0000256" key="5">
    <source>
        <dbReference type="ARBA" id="ARBA00022655"/>
    </source>
</evidence>
<dbReference type="InterPro" id="IPR036291">
    <property type="entry name" value="NAD(P)-bd_dom_sf"/>
</dbReference>
<dbReference type="EC" id="1.1.1.169" evidence="3 10"/>
<reference evidence="13 14" key="1">
    <citation type="journal article" date="2012" name="J. Bacteriol.">
        <title>Genome sequence of the haloalkaliphilic methanotrophic bacterium Methylomicrobium alcaliphilum 20Z.</title>
        <authorList>
            <person name="Vuilleumier S."/>
            <person name="Khmelenina V.N."/>
            <person name="Bringel F."/>
            <person name="Reshetnikov A.S."/>
            <person name="Lajus A."/>
            <person name="Mangenot S."/>
            <person name="Rouy Z."/>
            <person name="Op den Camp H.J."/>
            <person name="Jetten M.S."/>
            <person name="Dispirito A.A."/>
            <person name="Dunfield P."/>
            <person name="Klotz M.G."/>
            <person name="Semrau J.D."/>
            <person name="Stein L.Y."/>
            <person name="Barbe V."/>
            <person name="Medigue C."/>
            <person name="Trotsenko Y.A."/>
            <person name="Kalyuzhnaya M.G."/>
        </authorList>
    </citation>
    <scope>NUCLEOTIDE SEQUENCE [LARGE SCALE GENOMIC DNA]</scope>
    <source>
        <strain evidence="14">DSM 19304 / NCIMB 14124 / VKM B-2133 / 20Z</strain>
    </source>
</reference>
<protein>
    <recommendedName>
        <fullName evidence="4 10">2-dehydropantoate 2-reductase</fullName>
        <ecNumber evidence="3 10">1.1.1.169</ecNumber>
    </recommendedName>
    <alternativeName>
        <fullName evidence="8 10">Ketopantoate reductase</fullName>
    </alternativeName>
</protein>
<evidence type="ECO:0000256" key="3">
    <source>
        <dbReference type="ARBA" id="ARBA00013014"/>
    </source>
</evidence>
<feature type="domain" description="Ketopantoate reductase C-terminal" evidence="12">
    <location>
        <begin position="181"/>
        <end position="302"/>
    </location>
</feature>